<feature type="compositionally biased region" description="Basic and acidic residues" evidence="2">
    <location>
        <begin position="168"/>
        <end position="184"/>
    </location>
</feature>
<feature type="region of interest" description="Disordered" evidence="2">
    <location>
        <begin position="109"/>
        <end position="194"/>
    </location>
</feature>
<sequence>MSDNIDFQNEIREMLRGINQKIDLCNERIDTLHQDMAVLKSVAAMKSEKNVPCTAAVEPLDQEEKKKKESSGPSEVEHAQNNMENVPEKYLPETETKGLTFTVAIEPLDQEEKKDDNVTYECEPRADKEELSGPSEVEHVQNDVENMPGDETETKGLTFTVGIGPIDQEEKKKKESSGPSEVEHAQNNMENVPEKYLPETDTKGLTFIVAIEPLDQEEKKDDNVTYECEPRADKEELSGPSEVEHAQNDVENMPENYLPGDETETKGPTFTVAIGPIDQEEKKEESVTSHKTPILAGCQITASGFMGTDMNVSSKESTIELDRKMVFRDVIVMFTGLNKAKRDELTSIVVKLGGKVCRTVKEDFTHLITEKCDPNSEKYDFARRLKLPVLRPSWLHAAVEANGFEELNAVLTHSIMNSHKTPLLGGCQITASGFMGTDRVKIGRLIELHGGIFTGQMSRATCTHLIAAASSGEKYRRAHEWGTVKVVTSEWLFKCDKTGYRLREDHFLLNSDGEKRRSSADIEWNTTEGQRNTTKDERKENMKPATKKMKVDMKLMKNEH</sequence>
<feature type="region of interest" description="Disordered" evidence="2">
    <location>
        <begin position="518"/>
        <end position="560"/>
    </location>
</feature>
<dbReference type="InterPro" id="IPR059215">
    <property type="entry name" value="BRCT2_TopBP1-like"/>
</dbReference>
<evidence type="ECO:0000256" key="1">
    <source>
        <dbReference type="ARBA" id="ARBA00022737"/>
    </source>
</evidence>
<dbReference type="PROSITE" id="PS50172">
    <property type="entry name" value="BRCT"/>
    <property type="match status" value="2"/>
</dbReference>
<feature type="compositionally biased region" description="Basic and acidic residues" evidence="2">
    <location>
        <begin position="110"/>
        <end position="142"/>
    </location>
</feature>
<feature type="compositionally biased region" description="Basic and acidic residues" evidence="2">
    <location>
        <begin position="533"/>
        <end position="542"/>
    </location>
</feature>
<feature type="domain" description="BRCT" evidence="3">
    <location>
        <begin position="419"/>
        <end position="509"/>
    </location>
</feature>
<dbReference type="Gene3D" id="3.40.50.10190">
    <property type="entry name" value="BRCT domain"/>
    <property type="match status" value="2"/>
</dbReference>
<dbReference type="AlphaFoldDB" id="A0ABD2KLA8"/>
<dbReference type="PANTHER" id="PTHR13561">
    <property type="entry name" value="DNA REPLICATION REGULATOR DPB11-RELATED"/>
    <property type="match status" value="1"/>
</dbReference>
<feature type="region of interest" description="Disordered" evidence="2">
    <location>
        <begin position="56"/>
        <end position="85"/>
    </location>
</feature>
<proteinExistence type="predicted"/>
<feature type="compositionally biased region" description="Basic and acidic residues" evidence="2">
    <location>
        <begin position="62"/>
        <end position="78"/>
    </location>
</feature>
<keyword evidence="5" id="KW-1185">Reference proteome</keyword>
<dbReference type="SMART" id="SM00292">
    <property type="entry name" value="BRCT"/>
    <property type="match status" value="2"/>
</dbReference>
<dbReference type="SUPFAM" id="SSF52113">
    <property type="entry name" value="BRCT domain"/>
    <property type="match status" value="2"/>
</dbReference>
<dbReference type="CDD" id="cd00027">
    <property type="entry name" value="BRCT"/>
    <property type="match status" value="1"/>
</dbReference>
<organism evidence="4 5">
    <name type="scientific">Heterodera schachtii</name>
    <name type="common">Sugarbeet cyst nematode worm</name>
    <name type="synonym">Tylenchus schachtii</name>
    <dbReference type="NCBI Taxonomy" id="97005"/>
    <lineage>
        <taxon>Eukaryota</taxon>
        <taxon>Metazoa</taxon>
        <taxon>Ecdysozoa</taxon>
        <taxon>Nematoda</taxon>
        <taxon>Chromadorea</taxon>
        <taxon>Rhabditida</taxon>
        <taxon>Tylenchina</taxon>
        <taxon>Tylenchomorpha</taxon>
        <taxon>Tylenchoidea</taxon>
        <taxon>Heteroderidae</taxon>
        <taxon>Heteroderinae</taxon>
        <taxon>Heterodera</taxon>
    </lineage>
</organism>
<evidence type="ECO:0000313" key="4">
    <source>
        <dbReference type="EMBL" id="KAL3103633.1"/>
    </source>
</evidence>
<protein>
    <recommendedName>
        <fullName evidence="3">BRCT domain-containing protein</fullName>
    </recommendedName>
</protein>
<keyword evidence="1" id="KW-0677">Repeat</keyword>
<evidence type="ECO:0000256" key="2">
    <source>
        <dbReference type="SAM" id="MobiDB-lite"/>
    </source>
</evidence>
<dbReference type="InterPro" id="IPR036420">
    <property type="entry name" value="BRCT_dom_sf"/>
</dbReference>
<comment type="caution">
    <text evidence="4">The sequence shown here is derived from an EMBL/GenBank/DDBJ whole genome shotgun (WGS) entry which is preliminary data.</text>
</comment>
<dbReference type="PANTHER" id="PTHR13561:SF20">
    <property type="entry name" value="DNA TOPOISOMERASE 2-BINDING PROTEIN 1"/>
    <property type="match status" value="1"/>
</dbReference>
<gene>
    <name evidence="4" type="ORF">niasHS_000269</name>
</gene>
<evidence type="ECO:0000259" key="3">
    <source>
        <dbReference type="PROSITE" id="PS50172"/>
    </source>
</evidence>
<name>A0ABD2KLA8_HETSC</name>
<dbReference type="InterPro" id="IPR001357">
    <property type="entry name" value="BRCT_dom"/>
</dbReference>
<dbReference type="Pfam" id="PF00533">
    <property type="entry name" value="BRCT"/>
    <property type="match status" value="1"/>
</dbReference>
<feature type="region of interest" description="Disordered" evidence="2">
    <location>
        <begin position="218"/>
        <end position="253"/>
    </location>
</feature>
<feature type="compositionally biased region" description="Basic and acidic residues" evidence="2">
    <location>
        <begin position="549"/>
        <end position="560"/>
    </location>
</feature>
<feature type="domain" description="BRCT" evidence="3">
    <location>
        <begin position="322"/>
        <end position="412"/>
    </location>
</feature>
<dbReference type="Pfam" id="PF12738">
    <property type="entry name" value="PTCB-BRCT"/>
    <property type="match status" value="1"/>
</dbReference>
<dbReference type="CDD" id="cd17731">
    <property type="entry name" value="BRCT_TopBP1_rpt2_like"/>
    <property type="match status" value="1"/>
</dbReference>
<evidence type="ECO:0000313" key="5">
    <source>
        <dbReference type="Proteomes" id="UP001620645"/>
    </source>
</evidence>
<dbReference type="EMBL" id="JBICCN010000012">
    <property type="protein sequence ID" value="KAL3103633.1"/>
    <property type="molecule type" value="Genomic_DNA"/>
</dbReference>
<reference evidence="4 5" key="1">
    <citation type="submission" date="2024-10" db="EMBL/GenBank/DDBJ databases">
        <authorList>
            <person name="Kim D."/>
        </authorList>
    </citation>
    <scope>NUCLEOTIDE SEQUENCE [LARGE SCALE GENOMIC DNA]</scope>
    <source>
        <strain evidence="4">Taebaek</strain>
    </source>
</reference>
<dbReference type="Proteomes" id="UP001620645">
    <property type="component" value="Unassembled WGS sequence"/>
</dbReference>
<feature type="compositionally biased region" description="Basic and acidic residues" evidence="2">
    <location>
        <begin position="218"/>
        <end position="248"/>
    </location>
</feature>
<accession>A0ABD2KLA8</accession>